<dbReference type="AlphaFoldDB" id="A0A4Q0I419"/>
<sequence>MGSPGEGNAWHHIVEQSQIKKSGFDPTQIHNTNNLIAVDKATHAKISGYYNTKSFDFTGGLSVRDWLAGQSFEAQYEFGLNVLKKFGVIK</sequence>
<reference evidence="2" key="1">
    <citation type="submission" date="2018-11" db="EMBL/GenBank/DDBJ databases">
        <title>Genome sequencing of a novel mesophilic and cellulolytic organism within the genus Hungateiclostridium.</title>
        <authorList>
            <person name="Rettenmaier R."/>
            <person name="Liebl W."/>
            <person name="Zverlov V."/>
        </authorList>
    </citation>
    <scope>NUCLEOTIDE SEQUENCE [LARGE SCALE GENOMIC DNA]</scope>
    <source>
        <strain evidence="2">N2K1</strain>
    </source>
</reference>
<name>A0A4Q0I419_9FIRM</name>
<keyword evidence="2" id="KW-1185">Reference proteome</keyword>
<organism evidence="1 2">
    <name type="scientific">Acetivibrio mesophilus</name>
    <dbReference type="NCBI Taxonomy" id="2487273"/>
    <lineage>
        <taxon>Bacteria</taxon>
        <taxon>Bacillati</taxon>
        <taxon>Bacillota</taxon>
        <taxon>Clostridia</taxon>
        <taxon>Eubacteriales</taxon>
        <taxon>Oscillospiraceae</taxon>
        <taxon>Acetivibrio</taxon>
    </lineage>
</organism>
<evidence type="ECO:0000313" key="1">
    <source>
        <dbReference type="EMBL" id="RXE57642.1"/>
    </source>
</evidence>
<accession>A0A4Q0I419</accession>
<dbReference type="Proteomes" id="UP000289166">
    <property type="component" value="Unassembled WGS sequence"/>
</dbReference>
<evidence type="ECO:0000313" key="2">
    <source>
        <dbReference type="Proteomes" id="UP000289166"/>
    </source>
</evidence>
<proteinExistence type="predicted"/>
<dbReference type="EMBL" id="RLII01000045">
    <property type="protein sequence ID" value="RXE57642.1"/>
    <property type="molecule type" value="Genomic_DNA"/>
</dbReference>
<gene>
    <name evidence="1" type="ORF">EFD62_16535</name>
</gene>
<protein>
    <submittedName>
        <fullName evidence="1">Uncharacterized protein</fullName>
    </submittedName>
</protein>
<comment type="caution">
    <text evidence="1">The sequence shown here is derived from an EMBL/GenBank/DDBJ whole genome shotgun (WGS) entry which is preliminary data.</text>
</comment>
<dbReference type="RefSeq" id="WP_051411332.1">
    <property type="nucleotide sequence ID" value="NZ_RLII01000045.1"/>
</dbReference>
<dbReference type="OrthoDB" id="513777at2"/>